<feature type="region of interest" description="Disordered" evidence="5">
    <location>
        <begin position="67"/>
        <end position="208"/>
    </location>
</feature>
<feature type="domain" description="DM2" evidence="6">
    <location>
        <begin position="206"/>
        <end position="283"/>
    </location>
</feature>
<dbReference type="SUPFAM" id="SSF47592">
    <property type="entry name" value="SWIB/MDM2 domain"/>
    <property type="match status" value="1"/>
</dbReference>
<dbReference type="PROSITE" id="PS51998">
    <property type="entry name" value="DEK_C"/>
    <property type="match status" value="1"/>
</dbReference>
<dbReference type="Gene3D" id="1.10.10.60">
    <property type="entry name" value="Homeodomain-like"/>
    <property type="match status" value="1"/>
</dbReference>
<dbReference type="PANTHER" id="PTHR13844">
    <property type="entry name" value="SWI/SNF-RELATED MATRIX-ASSOCIATED ACTIN-DEPENDENT REGULATOR OF CHROMATIN SUBFAMILY D"/>
    <property type="match status" value="1"/>
</dbReference>
<dbReference type="FunFam" id="1.10.245.10:FF:000004">
    <property type="entry name" value="Upstream activation factor subunit"/>
    <property type="match status" value="1"/>
</dbReference>
<evidence type="ECO:0000313" key="8">
    <source>
        <dbReference type="EMBL" id="CAG8436366.1"/>
    </source>
</evidence>
<evidence type="ECO:0000313" key="9">
    <source>
        <dbReference type="Proteomes" id="UP000789831"/>
    </source>
</evidence>
<dbReference type="InterPro" id="IPR014876">
    <property type="entry name" value="DEK_C"/>
</dbReference>
<accession>A0A9N8V3M9</accession>
<reference evidence="8" key="1">
    <citation type="submission" date="2021-06" db="EMBL/GenBank/DDBJ databases">
        <authorList>
            <person name="Kallberg Y."/>
            <person name="Tangrot J."/>
            <person name="Rosling A."/>
        </authorList>
    </citation>
    <scope>NUCLEOTIDE SEQUENCE</scope>
    <source>
        <strain evidence="8">MT106</strain>
    </source>
</reference>
<gene>
    <name evidence="8" type="ORF">AGERDE_LOCUS648</name>
</gene>
<comment type="subcellular location">
    <subcellularLocation>
        <location evidence="1">Nucleus</location>
    </subcellularLocation>
</comment>
<feature type="compositionally biased region" description="Low complexity" evidence="5">
    <location>
        <begin position="96"/>
        <end position="115"/>
    </location>
</feature>
<feature type="compositionally biased region" description="Basic residues" evidence="5">
    <location>
        <begin position="175"/>
        <end position="184"/>
    </location>
</feature>
<evidence type="ECO:0000256" key="2">
    <source>
        <dbReference type="ARBA" id="ARBA00023015"/>
    </source>
</evidence>
<evidence type="ECO:0000259" key="7">
    <source>
        <dbReference type="PROSITE" id="PS51998"/>
    </source>
</evidence>
<dbReference type="SUPFAM" id="SSF109715">
    <property type="entry name" value="DEK C-terminal domain"/>
    <property type="match status" value="1"/>
</dbReference>
<keyword evidence="4" id="KW-0539">Nucleus</keyword>
<dbReference type="Pfam" id="PF08766">
    <property type="entry name" value="DEK_C"/>
    <property type="match status" value="1"/>
</dbReference>
<evidence type="ECO:0000256" key="3">
    <source>
        <dbReference type="ARBA" id="ARBA00023163"/>
    </source>
</evidence>
<dbReference type="EMBL" id="CAJVPL010000033">
    <property type="protein sequence ID" value="CAG8436366.1"/>
    <property type="molecule type" value="Genomic_DNA"/>
</dbReference>
<comment type="caution">
    <text evidence="8">The sequence shown here is derived from an EMBL/GenBank/DDBJ whole genome shotgun (WGS) entry which is preliminary data.</text>
</comment>
<organism evidence="8 9">
    <name type="scientific">Ambispora gerdemannii</name>
    <dbReference type="NCBI Taxonomy" id="144530"/>
    <lineage>
        <taxon>Eukaryota</taxon>
        <taxon>Fungi</taxon>
        <taxon>Fungi incertae sedis</taxon>
        <taxon>Mucoromycota</taxon>
        <taxon>Glomeromycotina</taxon>
        <taxon>Glomeromycetes</taxon>
        <taxon>Archaeosporales</taxon>
        <taxon>Ambisporaceae</taxon>
        <taxon>Ambispora</taxon>
    </lineage>
</organism>
<dbReference type="Pfam" id="PF02201">
    <property type="entry name" value="SWIB"/>
    <property type="match status" value="1"/>
</dbReference>
<protein>
    <submittedName>
        <fullName evidence="8">2700_t:CDS:1</fullName>
    </submittedName>
</protein>
<dbReference type="Proteomes" id="UP000789831">
    <property type="component" value="Unassembled WGS sequence"/>
</dbReference>
<evidence type="ECO:0000259" key="6">
    <source>
        <dbReference type="PROSITE" id="PS51925"/>
    </source>
</evidence>
<feature type="compositionally biased region" description="Basic residues" evidence="5">
    <location>
        <begin position="76"/>
        <end position="95"/>
    </location>
</feature>
<name>A0A9N8V3M9_9GLOM</name>
<sequence length="377" mass="42627">MVDINLKEYIPTIRTILEESDLNVITAKDVRVKLEEQYKVDLTSRKLEVQKITEEFEDTKVKIEDTKEINGERTKKASSQKTSKKTGKTKGRPPKSKQVNNIVTPTTTNNGTDTSSIDDDRHSDFNMANNNKKKRGRKPKNPIKSALNASDDETNNNGTPNGKKSSKSKNGDIPKKKKFSNKRKKTEELEDNDGEAPPKKRKGNTGIHKPLLLSPVLSAFLGQEELSRLEVVKRLWTYIKENNLQDPKDKRYIICDEKLMHIFGKDRMHSFTMNKYLTVHLKKKDDTSGFPPSVNDQGNSSIAGGDEEHEEFSGDQADDTKMEDLLDSLLSQADETKTDYLFGDDDNDNGWGEATHNDEESEEEQPASSMKVESSEE</sequence>
<evidence type="ECO:0000256" key="5">
    <source>
        <dbReference type="SAM" id="MobiDB-lite"/>
    </source>
</evidence>
<dbReference type="InterPro" id="IPR036885">
    <property type="entry name" value="SWIB_MDM2_dom_sf"/>
</dbReference>
<dbReference type="InterPro" id="IPR003121">
    <property type="entry name" value="SWIB_MDM2_domain"/>
</dbReference>
<dbReference type="GO" id="GO:0001181">
    <property type="term" value="F:RNA polymerase I general transcription initiation factor activity"/>
    <property type="evidence" value="ECO:0007669"/>
    <property type="project" value="UniProtKB-ARBA"/>
</dbReference>
<evidence type="ECO:0000256" key="4">
    <source>
        <dbReference type="ARBA" id="ARBA00023242"/>
    </source>
</evidence>
<keyword evidence="9" id="KW-1185">Reference proteome</keyword>
<keyword evidence="3" id="KW-0804">Transcription</keyword>
<dbReference type="OrthoDB" id="10251073at2759"/>
<dbReference type="AlphaFoldDB" id="A0A9N8V3M9"/>
<feature type="domain" description="DEK-C" evidence="7">
    <location>
        <begin position="3"/>
        <end position="58"/>
    </location>
</feature>
<proteinExistence type="predicted"/>
<feature type="compositionally biased region" description="Basic residues" evidence="5">
    <location>
        <begin position="131"/>
        <end position="141"/>
    </location>
</feature>
<keyword evidence="2" id="KW-0805">Transcription regulation</keyword>
<dbReference type="Gene3D" id="1.10.245.10">
    <property type="entry name" value="SWIB/MDM2 domain"/>
    <property type="match status" value="1"/>
</dbReference>
<dbReference type="PROSITE" id="PS51925">
    <property type="entry name" value="SWIB_MDM2"/>
    <property type="match status" value="1"/>
</dbReference>
<evidence type="ECO:0000256" key="1">
    <source>
        <dbReference type="ARBA" id="ARBA00004123"/>
    </source>
</evidence>
<feature type="region of interest" description="Disordered" evidence="5">
    <location>
        <begin position="285"/>
        <end position="377"/>
    </location>
</feature>
<dbReference type="SMART" id="SM00151">
    <property type="entry name" value="SWIB"/>
    <property type="match status" value="1"/>
</dbReference>
<dbReference type="CDD" id="cd10567">
    <property type="entry name" value="SWIB-MDM2_like"/>
    <property type="match status" value="1"/>
</dbReference>
<feature type="compositionally biased region" description="Polar residues" evidence="5">
    <location>
        <begin position="366"/>
        <end position="377"/>
    </location>
</feature>
<dbReference type="GO" id="GO:0000500">
    <property type="term" value="C:RNA polymerase I upstream activating factor complex"/>
    <property type="evidence" value="ECO:0007669"/>
    <property type="project" value="UniProtKB-ARBA"/>
</dbReference>
<dbReference type="InterPro" id="IPR019835">
    <property type="entry name" value="SWIB_domain"/>
</dbReference>